<comment type="similarity">
    <text evidence="1">Belongs to the AB hydrolase superfamily. AB hydrolase 2 family.</text>
</comment>
<evidence type="ECO:0000313" key="4">
    <source>
        <dbReference type="Proteomes" id="UP000078397"/>
    </source>
</evidence>
<dbReference type="GO" id="GO:0052689">
    <property type="term" value="F:carboxylic ester hydrolase activity"/>
    <property type="evidence" value="ECO:0007669"/>
    <property type="project" value="TreeGrafter"/>
</dbReference>
<evidence type="ECO:0000256" key="1">
    <source>
        <dbReference type="ARBA" id="ARBA00006499"/>
    </source>
</evidence>
<protein>
    <submittedName>
        <fullName evidence="3">Acyl-protein thioesterase 1,2</fullName>
    </submittedName>
</protein>
<dbReference type="GO" id="GO:0008474">
    <property type="term" value="F:palmitoyl-(protein) hydrolase activity"/>
    <property type="evidence" value="ECO:0007669"/>
    <property type="project" value="TreeGrafter"/>
</dbReference>
<reference evidence="3 4" key="1">
    <citation type="journal article" date="2016" name="PLoS Pathog.">
        <title>Biosynthesis of antibiotic leucinostatins in bio-control fungus Purpureocillium lilacinum and their inhibition on phytophthora revealed by genome mining.</title>
        <authorList>
            <person name="Wang G."/>
            <person name="Liu Z."/>
            <person name="Lin R."/>
            <person name="Li E."/>
            <person name="Mao Z."/>
            <person name="Ling J."/>
            <person name="Yang Y."/>
            <person name="Yin W.B."/>
            <person name="Xie B."/>
        </authorList>
    </citation>
    <scope>NUCLEOTIDE SEQUENCE [LARGE SCALE GENOMIC DNA]</scope>
    <source>
        <strain evidence="3">170</strain>
    </source>
</reference>
<dbReference type="AlphaFoldDB" id="A0A179G8K2"/>
<dbReference type="RefSeq" id="XP_018150218.1">
    <property type="nucleotide sequence ID" value="XM_018281481.1"/>
</dbReference>
<gene>
    <name evidence="3" type="ORF">VFPPC_01704</name>
</gene>
<dbReference type="PANTHER" id="PTHR10655:SF64">
    <property type="entry name" value="PHOSPHOLIPASE_CARBOXYLESTERASE_THIOESTERASE DOMAIN-CONTAINING PROTEIN"/>
    <property type="match status" value="1"/>
</dbReference>
<evidence type="ECO:0000259" key="2">
    <source>
        <dbReference type="Pfam" id="PF02230"/>
    </source>
</evidence>
<dbReference type="InterPro" id="IPR050565">
    <property type="entry name" value="LYPA1-2/EST-like"/>
</dbReference>
<dbReference type="Gene3D" id="3.40.50.1820">
    <property type="entry name" value="alpha/beta hydrolase"/>
    <property type="match status" value="1"/>
</dbReference>
<dbReference type="EMBL" id="LSBJ02000001">
    <property type="protein sequence ID" value="OAQ74135.1"/>
    <property type="molecule type" value="Genomic_DNA"/>
</dbReference>
<evidence type="ECO:0000313" key="3">
    <source>
        <dbReference type="EMBL" id="OAQ74135.1"/>
    </source>
</evidence>
<dbReference type="Pfam" id="PF02230">
    <property type="entry name" value="Abhydrolase_2"/>
    <property type="match status" value="2"/>
</dbReference>
<dbReference type="InterPro" id="IPR029058">
    <property type="entry name" value="AB_hydrolase_fold"/>
</dbReference>
<dbReference type="GeneID" id="28845475"/>
<dbReference type="InterPro" id="IPR003140">
    <property type="entry name" value="PLipase/COase/thioEstase"/>
</dbReference>
<feature type="domain" description="Phospholipase/carboxylesterase/thioesterase" evidence="2">
    <location>
        <begin position="19"/>
        <end position="167"/>
    </location>
</feature>
<accession>A0A179G8K2</accession>
<dbReference type="STRING" id="1380566.A0A179G8K2"/>
<proteinExistence type="inferred from homology"/>
<sequence length="298" mass="33378">MTTQTTRLAIGEFPPPIAILPVAQPHEFTIVFLHGRGFNANKFHRPLLETNIGALTFQEALPRTRFVFPTAPLSRATKYRRTLMHQWYDGTGDWEPEARGGMRPSVEYIHDLIRSEIEIVGGDAKRIVLAGFSQGCAMALMSGLLWDGDPLGAFVGLCGFMPLANHLLSIFDGNLMASEEDGFEFCVDEESPDPGENSESLTTHQVILDQLCEEAEFPRLQPSPGFQFSPIPVYLGHGRTDPEVEIRHASQAASVLGKMRMDVEFHVYDGLHHWYSPDMLMDVVEFLEKHLKIQPNTT</sequence>
<name>A0A179G8K2_METCM</name>
<dbReference type="Proteomes" id="UP000078397">
    <property type="component" value="Unassembled WGS sequence"/>
</dbReference>
<dbReference type="SUPFAM" id="SSF53474">
    <property type="entry name" value="alpha/beta-Hydrolases"/>
    <property type="match status" value="1"/>
</dbReference>
<dbReference type="OrthoDB" id="2418081at2759"/>
<dbReference type="GO" id="GO:0005737">
    <property type="term" value="C:cytoplasm"/>
    <property type="evidence" value="ECO:0007669"/>
    <property type="project" value="TreeGrafter"/>
</dbReference>
<organism evidence="3 4">
    <name type="scientific">Pochonia chlamydosporia 170</name>
    <dbReference type="NCBI Taxonomy" id="1380566"/>
    <lineage>
        <taxon>Eukaryota</taxon>
        <taxon>Fungi</taxon>
        <taxon>Dikarya</taxon>
        <taxon>Ascomycota</taxon>
        <taxon>Pezizomycotina</taxon>
        <taxon>Sordariomycetes</taxon>
        <taxon>Hypocreomycetidae</taxon>
        <taxon>Hypocreales</taxon>
        <taxon>Clavicipitaceae</taxon>
        <taxon>Pochonia</taxon>
    </lineage>
</organism>
<feature type="domain" description="Phospholipase/carboxylesterase/thioesterase" evidence="2">
    <location>
        <begin position="230"/>
        <end position="290"/>
    </location>
</feature>
<comment type="caution">
    <text evidence="3">The sequence shown here is derived from an EMBL/GenBank/DDBJ whole genome shotgun (WGS) entry which is preliminary data.</text>
</comment>
<dbReference type="PANTHER" id="PTHR10655">
    <property type="entry name" value="LYSOPHOSPHOLIPASE-RELATED"/>
    <property type="match status" value="1"/>
</dbReference>
<keyword evidence="4" id="KW-1185">Reference proteome</keyword>
<dbReference type="KEGG" id="pchm:VFPPC_01704"/>